<dbReference type="InterPro" id="IPR016194">
    <property type="entry name" value="SPOC-like_C_dom_sf"/>
</dbReference>
<protein>
    <recommendedName>
        <fullName evidence="2">Non-homologous end joining protein Ku</fullName>
    </recommendedName>
</protein>
<name>A0A0E9MV11_9BACT</name>
<dbReference type="NCBIfam" id="TIGR02772">
    <property type="entry name" value="Ku_bact"/>
    <property type="match status" value="1"/>
</dbReference>
<dbReference type="HAMAP" id="MF_01875">
    <property type="entry name" value="Prokaryotic_Ku"/>
    <property type="match status" value="1"/>
</dbReference>
<keyword evidence="2" id="KW-0234">DNA repair</keyword>
<evidence type="ECO:0000256" key="2">
    <source>
        <dbReference type="HAMAP-Rule" id="MF_01875"/>
    </source>
</evidence>
<dbReference type="SMART" id="SM00559">
    <property type="entry name" value="Ku78"/>
    <property type="match status" value="1"/>
</dbReference>
<organism evidence="4 5">
    <name type="scientific">Flavihumibacter petaseus NBRC 106054</name>
    <dbReference type="NCBI Taxonomy" id="1220578"/>
    <lineage>
        <taxon>Bacteria</taxon>
        <taxon>Pseudomonadati</taxon>
        <taxon>Bacteroidota</taxon>
        <taxon>Chitinophagia</taxon>
        <taxon>Chitinophagales</taxon>
        <taxon>Chitinophagaceae</taxon>
        <taxon>Flavihumibacter</taxon>
    </lineage>
</organism>
<dbReference type="PANTHER" id="PTHR41251">
    <property type="entry name" value="NON-HOMOLOGOUS END JOINING PROTEIN KU"/>
    <property type="match status" value="1"/>
</dbReference>
<gene>
    <name evidence="2" type="primary">ku</name>
    <name evidence="4" type="ORF">FPE01S_01_06010</name>
</gene>
<dbReference type="GO" id="GO:0003690">
    <property type="term" value="F:double-stranded DNA binding"/>
    <property type="evidence" value="ECO:0007669"/>
    <property type="project" value="UniProtKB-UniRule"/>
</dbReference>
<evidence type="ECO:0000313" key="4">
    <source>
        <dbReference type="EMBL" id="GAO41587.1"/>
    </source>
</evidence>
<keyword evidence="1 2" id="KW-0238">DNA-binding</keyword>
<comment type="subunit">
    <text evidence="2">Homodimer. Interacts with LigD.</text>
</comment>
<dbReference type="PIRSF" id="PIRSF006493">
    <property type="entry name" value="Prok_Ku"/>
    <property type="match status" value="1"/>
</dbReference>
<dbReference type="AlphaFoldDB" id="A0A0E9MV11"/>
<evidence type="ECO:0000259" key="3">
    <source>
        <dbReference type="SMART" id="SM00559"/>
    </source>
</evidence>
<keyword evidence="5" id="KW-1185">Reference proteome</keyword>
<dbReference type="InterPro" id="IPR009187">
    <property type="entry name" value="Prok_Ku"/>
</dbReference>
<dbReference type="Pfam" id="PF02735">
    <property type="entry name" value="Ku"/>
    <property type="match status" value="1"/>
</dbReference>
<dbReference type="STRING" id="1220578.FPE01S_01_06010"/>
<comment type="caution">
    <text evidence="4">The sequence shown here is derived from an EMBL/GenBank/DDBJ whole genome shotgun (WGS) entry which is preliminary data.</text>
</comment>
<sequence>MKAIWTGSIGFGLVNIPVKMYSAVEDSSLSLDMLDKKDHANIRFKRVNEKTGKEVPWENIVKGYLVGDKYVVLDKSDFEKASPEKSKHVEITQFVNLEEIDTNYFEQPYYLEPDKTGTRAYALLCEALLKSKKAGIGMLVMHSREHLCLIKAQEHTLVLNRIRFAEEVRDPAELKIPTTKSKPPELKMALSLVNQLTKKFDISAFRDDYSDKLMKLIQAKAKGKTIKVAPMKVVHSNTKDLMEQLKASLTPARSSSRKKAS</sequence>
<comment type="similarity">
    <text evidence="2">Belongs to the prokaryotic Ku family.</text>
</comment>
<evidence type="ECO:0000256" key="1">
    <source>
        <dbReference type="ARBA" id="ARBA00023125"/>
    </source>
</evidence>
<accession>A0A0E9MV11</accession>
<dbReference type="InterPro" id="IPR006164">
    <property type="entry name" value="DNA_bd_Ku70/Ku80"/>
</dbReference>
<dbReference type="GO" id="GO:0006303">
    <property type="term" value="P:double-strand break repair via nonhomologous end joining"/>
    <property type="evidence" value="ECO:0007669"/>
    <property type="project" value="UniProtKB-UniRule"/>
</dbReference>
<dbReference type="GO" id="GO:0006310">
    <property type="term" value="P:DNA recombination"/>
    <property type="evidence" value="ECO:0007669"/>
    <property type="project" value="UniProtKB-KW"/>
</dbReference>
<dbReference type="SUPFAM" id="SSF100939">
    <property type="entry name" value="SPOC domain-like"/>
    <property type="match status" value="1"/>
</dbReference>
<evidence type="ECO:0000313" key="5">
    <source>
        <dbReference type="Proteomes" id="UP000033121"/>
    </source>
</evidence>
<dbReference type="RefSeq" id="WP_046367426.1">
    <property type="nucleotide sequence ID" value="NZ_BBWV01000001.1"/>
</dbReference>
<dbReference type="CDD" id="cd00789">
    <property type="entry name" value="KU_like"/>
    <property type="match status" value="1"/>
</dbReference>
<dbReference type="Proteomes" id="UP000033121">
    <property type="component" value="Unassembled WGS sequence"/>
</dbReference>
<proteinExistence type="inferred from homology"/>
<dbReference type="Gene3D" id="2.40.290.10">
    <property type="match status" value="1"/>
</dbReference>
<comment type="function">
    <text evidence="2">With LigD forms a non-homologous end joining (NHEJ) DNA repair enzyme, which repairs dsDNA breaks with reduced fidelity. Binds linear dsDNA with 5'- and 3'- overhangs but not closed circular dsDNA nor ssDNA. Recruits and stimulates the ligase activity of LigD.</text>
</comment>
<dbReference type="OrthoDB" id="9795084at2"/>
<keyword evidence="2" id="KW-0233">DNA recombination</keyword>
<dbReference type="PANTHER" id="PTHR41251:SF1">
    <property type="entry name" value="NON-HOMOLOGOUS END JOINING PROTEIN KU"/>
    <property type="match status" value="1"/>
</dbReference>
<dbReference type="EMBL" id="BBWV01000001">
    <property type="protein sequence ID" value="GAO41587.1"/>
    <property type="molecule type" value="Genomic_DNA"/>
</dbReference>
<reference evidence="4 5" key="1">
    <citation type="submission" date="2015-04" db="EMBL/GenBank/DDBJ databases">
        <title>Whole genome shotgun sequence of Flavihumibacter petaseus NBRC 106054.</title>
        <authorList>
            <person name="Miyazawa S."/>
            <person name="Hosoyama A."/>
            <person name="Hashimoto M."/>
            <person name="Noguchi M."/>
            <person name="Tsuchikane K."/>
            <person name="Ohji S."/>
            <person name="Yamazoe A."/>
            <person name="Ichikawa N."/>
            <person name="Kimura A."/>
            <person name="Fujita N."/>
        </authorList>
    </citation>
    <scope>NUCLEOTIDE SEQUENCE [LARGE SCALE GENOMIC DNA]</scope>
    <source>
        <strain evidence="4 5">NBRC 106054</strain>
    </source>
</reference>
<keyword evidence="2" id="KW-0227">DNA damage</keyword>
<feature type="domain" description="Ku" evidence="3">
    <location>
        <begin position="52"/>
        <end position="179"/>
    </location>
</feature>